<dbReference type="InterPro" id="IPR000690">
    <property type="entry name" value="Matrin/U1-C_Znf_C2H2"/>
</dbReference>
<feature type="compositionally biased region" description="Basic and acidic residues" evidence="7">
    <location>
        <begin position="296"/>
        <end position="316"/>
    </location>
</feature>
<dbReference type="SUPFAM" id="SSF57667">
    <property type="entry name" value="beta-beta-alpha zinc fingers"/>
    <property type="match status" value="1"/>
</dbReference>
<dbReference type="GO" id="GO:0008270">
    <property type="term" value="F:zinc ion binding"/>
    <property type="evidence" value="ECO:0007669"/>
    <property type="project" value="UniProtKB-KW"/>
</dbReference>
<protein>
    <recommendedName>
        <fullName evidence="8">Matrin-type domain-containing protein</fullName>
    </recommendedName>
</protein>
<keyword evidence="3" id="KW-0863">Zinc-finger</keyword>
<evidence type="ECO:0000256" key="3">
    <source>
        <dbReference type="ARBA" id="ARBA00022771"/>
    </source>
</evidence>
<gene>
    <name evidence="9" type="ORF">DPMN_152151</name>
</gene>
<evidence type="ECO:0000259" key="8">
    <source>
        <dbReference type="PROSITE" id="PS50171"/>
    </source>
</evidence>
<feature type="compositionally biased region" description="Basic and acidic residues" evidence="7">
    <location>
        <begin position="624"/>
        <end position="680"/>
    </location>
</feature>
<feature type="compositionally biased region" description="Basic and acidic residues" evidence="7">
    <location>
        <begin position="1049"/>
        <end position="1079"/>
    </location>
</feature>
<feature type="region of interest" description="Disordered" evidence="7">
    <location>
        <begin position="930"/>
        <end position="983"/>
    </location>
</feature>
<dbReference type="PANTHER" id="PTHR15491">
    <property type="match status" value="1"/>
</dbReference>
<dbReference type="InterPro" id="IPR036236">
    <property type="entry name" value="Znf_C2H2_sf"/>
</dbReference>
<feature type="compositionally biased region" description="Basic and acidic residues" evidence="7">
    <location>
        <begin position="603"/>
        <end position="612"/>
    </location>
</feature>
<dbReference type="PANTHER" id="PTHR15491:SF9">
    <property type="entry name" value="CIP1-INTERACTING ZINC FINGER PROTEIN"/>
    <property type="match status" value="1"/>
</dbReference>
<reference evidence="9" key="1">
    <citation type="journal article" date="2019" name="bioRxiv">
        <title>The Genome of the Zebra Mussel, Dreissena polymorpha: A Resource for Invasive Species Research.</title>
        <authorList>
            <person name="McCartney M.A."/>
            <person name="Auch B."/>
            <person name="Kono T."/>
            <person name="Mallez S."/>
            <person name="Zhang Y."/>
            <person name="Obille A."/>
            <person name="Becker A."/>
            <person name="Abrahante J.E."/>
            <person name="Garbe J."/>
            <person name="Badalamenti J.P."/>
            <person name="Herman A."/>
            <person name="Mangelson H."/>
            <person name="Liachko I."/>
            <person name="Sullivan S."/>
            <person name="Sone E.D."/>
            <person name="Koren S."/>
            <person name="Silverstein K.A.T."/>
            <person name="Beckman K.B."/>
            <person name="Gohl D.M."/>
        </authorList>
    </citation>
    <scope>NUCLEOTIDE SEQUENCE</scope>
    <source>
        <strain evidence="9">Duluth1</strain>
        <tissue evidence="9">Whole animal</tissue>
    </source>
</reference>
<dbReference type="GO" id="GO:0005634">
    <property type="term" value="C:nucleus"/>
    <property type="evidence" value="ECO:0007669"/>
    <property type="project" value="UniProtKB-SubCell"/>
</dbReference>
<evidence type="ECO:0000256" key="4">
    <source>
        <dbReference type="ARBA" id="ARBA00022833"/>
    </source>
</evidence>
<dbReference type="Gene3D" id="3.30.160.60">
    <property type="entry name" value="Classic Zinc Finger"/>
    <property type="match status" value="1"/>
</dbReference>
<feature type="compositionally biased region" description="Basic and acidic residues" evidence="7">
    <location>
        <begin position="933"/>
        <end position="977"/>
    </location>
</feature>
<keyword evidence="6" id="KW-0175">Coiled coil</keyword>
<evidence type="ECO:0000256" key="7">
    <source>
        <dbReference type="SAM" id="MobiDB-lite"/>
    </source>
</evidence>
<organism evidence="9 10">
    <name type="scientific">Dreissena polymorpha</name>
    <name type="common">Zebra mussel</name>
    <name type="synonym">Mytilus polymorpha</name>
    <dbReference type="NCBI Taxonomy" id="45954"/>
    <lineage>
        <taxon>Eukaryota</taxon>
        <taxon>Metazoa</taxon>
        <taxon>Spiralia</taxon>
        <taxon>Lophotrochozoa</taxon>
        <taxon>Mollusca</taxon>
        <taxon>Bivalvia</taxon>
        <taxon>Autobranchia</taxon>
        <taxon>Heteroconchia</taxon>
        <taxon>Euheterodonta</taxon>
        <taxon>Imparidentia</taxon>
        <taxon>Neoheterodontei</taxon>
        <taxon>Myida</taxon>
        <taxon>Dreissenoidea</taxon>
        <taxon>Dreissenidae</taxon>
        <taxon>Dreissena</taxon>
    </lineage>
</organism>
<evidence type="ECO:0000256" key="2">
    <source>
        <dbReference type="ARBA" id="ARBA00022723"/>
    </source>
</evidence>
<dbReference type="InterPro" id="IPR003604">
    <property type="entry name" value="Matrin/U1-like-C_Znf_C2H2"/>
</dbReference>
<evidence type="ECO:0000313" key="9">
    <source>
        <dbReference type="EMBL" id="KAH3798551.1"/>
    </source>
</evidence>
<keyword evidence="10" id="KW-1185">Reference proteome</keyword>
<reference evidence="9" key="2">
    <citation type="submission" date="2020-11" db="EMBL/GenBank/DDBJ databases">
        <authorList>
            <person name="McCartney M.A."/>
            <person name="Auch B."/>
            <person name="Kono T."/>
            <person name="Mallez S."/>
            <person name="Becker A."/>
            <person name="Gohl D.M."/>
            <person name="Silverstein K.A.T."/>
            <person name="Koren S."/>
            <person name="Bechman K.B."/>
            <person name="Herman A."/>
            <person name="Abrahante J.E."/>
            <person name="Garbe J."/>
        </authorList>
    </citation>
    <scope>NUCLEOTIDE SEQUENCE</scope>
    <source>
        <strain evidence="9">Duluth1</strain>
        <tissue evidence="9">Whole animal</tissue>
    </source>
</reference>
<keyword evidence="2" id="KW-0479">Metal-binding</keyword>
<dbReference type="EMBL" id="JAIWYP010000007">
    <property type="protein sequence ID" value="KAH3798551.1"/>
    <property type="molecule type" value="Genomic_DNA"/>
</dbReference>
<dbReference type="Proteomes" id="UP000828390">
    <property type="component" value="Unassembled WGS sequence"/>
</dbReference>
<evidence type="ECO:0000313" key="10">
    <source>
        <dbReference type="Proteomes" id="UP000828390"/>
    </source>
</evidence>
<dbReference type="GO" id="GO:0003676">
    <property type="term" value="F:nucleic acid binding"/>
    <property type="evidence" value="ECO:0007669"/>
    <property type="project" value="InterPro"/>
</dbReference>
<feature type="region of interest" description="Disordered" evidence="7">
    <location>
        <begin position="1"/>
        <end position="91"/>
    </location>
</feature>
<feature type="compositionally biased region" description="Basic and acidic residues" evidence="7">
    <location>
        <begin position="544"/>
        <end position="555"/>
    </location>
</feature>
<dbReference type="OrthoDB" id="10072641at2759"/>
<feature type="region of interest" description="Disordered" evidence="7">
    <location>
        <begin position="712"/>
        <end position="731"/>
    </location>
</feature>
<feature type="compositionally biased region" description="Basic and acidic residues" evidence="7">
    <location>
        <begin position="414"/>
        <end position="431"/>
    </location>
</feature>
<dbReference type="PROSITE" id="PS50171">
    <property type="entry name" value="ZF_MATRIN"/>
    <property type="match status" value="1"/>
</dbReference>
<feature type="compositionally biased region" description="Low complexity" evidence="7">
    <location>
        <begin position="613"/>
        <end position="623"/>
    </location>
</feature>
<comment type="caution">
    <text evidence="9">The sequence shown here is derived from an EMBL/GenBank/DDBJ whole genome shotgun (WGS) entry which is preliminary data.</text>
</comment>
<name>A0A9D4FKS7_DREPO</name>
<feature type="compositionally biased region" description="Polar residues" evidence="7">
    <location>
        <begin position="373"/>
        <end position="384"/>
    </location>
</feature>
<feature type="compositionally biased region" description="Low complexity" evidence="7">
    <location>
        <begin position="1164"/>
        <end position="1179"/>
    </location>
</feature>
<feature type="compositionally biased region" description="Polar residues" evidence="7">
    <location>
        <begin position="712"/>
        <end position="724"/>
    </location>
</feature>
<feature type="compositionally biased region" description="Basic and acidic residues" evidence="7">
    <location>
        <begin position="208"/>
        <end position="241"/>
    </location>
</feature>
<dbReference type="AlphaFoldDB" id="A0A9D4FKS7"/>
<evidence type="ECO:0000256" key="6">
    <source>
        <dbReference type="SAM" id="Coils"/>
    </source>
</evidence>
<keyword evidence="4" id="KW-0862">Zinc</keyword>
<feature type="compositionally biased region" description="Basic and acidic residues" evidence="7">
    <location>
        <begin position="331"/>
        <end position="346"/>
    </location>
</feature>
<feature type="domain" description="Matrin-type" evidence="8">
    <location>
        <begin position="1001"/>
        <end position="1032"/>
    </location>
</feature>
<feature type="region of interest" description="Disordered" evidence="7">
    <location>
        <begin position="208"/>
        <end position="447"/>
    </location>
</feature>
<evidence type="ECO:0000256" key="1">
    <source>
        <dbReference type="ARBA" id="ARBA00004123"/>
    </source>
</evidence>
<feature type="coiled-coil region" evidence="6">
    <location>
        <begin position="449"/>
        <end position="479"/>
    </location>
</feature>
<proteinExistence type="predicted"/>
<dbReference type="SMART" id="SM00451">
    <property type="entry name" value="ZnF_U1"/>
    <property type="match status" value="3"/>
</dbReference>
<sequence>MMRNRPGPGGGLLGDGPRMGAMPAAPAFQGGRGNPGLLGQAPPVVRTPQSNQQRGLLGTPPASQAYQPQGRPAGRSGMGAQLPQRPYVPPPQAREVVEDQGYFGEQLVEEAYVEQEGMYEDPYVEPAQYAEGEGYLEEEYVEPYQEHAQADVEEYYEEEADRADLMEYAAGQIAEDYHNEQLIEEEQYVEEGYGVEYEQQHVVHEQPLHHPARGVDRGLLDGPIREQVRGPDRGLLEDPMRQRARGGLLEDPPMVDYEPYNRQDQKQFGGQRPGARPQNAQYEKQLPHHPPPRPPAHMEQRLPIHPHRDARNDANQRRQGLLESPKAPPPRRGDGLLDPPDMRPLGRELTAGKGLLDPPSMQPPVMPEPLRQSRWSQDNLQQRPRSNERNQARQNERNQTGQNDRNKGRQNQLRQDRPSERNQGRQNERVGRNMGRTAEQEDPRQNDLMSLAEIQMKMLEQEKARSMELEQAERMFQQQQVMMIAQQQLEQQQFLQQQQEQQLLQQQQEAQSIMAMSGTFPGGSIPSIFDVSTGRNQSQLGKRPGADGRRGDNKRLRTQSAENNDRNKTSAMRPRGPAGKQQQLKNSPRDRKNRPSRFSSPTSRDRDRRDSGSNRGKGSSGPRGRSERGERRSRERLSLDSKPKSDSGKKSTERKTANKEGVKSKEGEKKPVVKENKEEYDPANPTGDIPEELIVKKPASLNADKTVITIETSEQTEQADSQVNKDVAQDDGQEISLKVTVNKKGRSVNDKEKQTEKRKLIKCNVCNIDCWDEESFARHMNGQKHRQKMTMVMMNTTHQVDLVLSRKQAEEHLRQIEGSKLRSPPAKPAAAEKSIKTQESHCKTCNKKYTGPYTDHKEMPDHKAREMRARAGCKVCNVTSFSTFIDFTKHLESSWHRKNKRKQRDEGKDHDDLGDLVTLDIVGFEDDLNDSMRSTESKKSDKKEESSAKTADKTEDKEEVKESSAVRERSDSSKDGDLQIPGEYDPNVACGQTYVVPVIGFFCKLCHKFYNNENAAKVAHCQSRPHFDKFKKIMAAKIAKLKSKPVPVDTKEDAKDNGPIETTEDKPANHISNEEKDVTMPETNGDTAAEVPKQADQVDSNKSVEPANEEESGEVSLDSTQEMDAMEVDTGPSNAADDTLEESDSGGDITIKEEHQEEEEEVVVTKVTVPRARRGGATPRARRGRRGH</sequence>
<comment type="subcellular location">
    <subcellularLocation>
        <location evidence="1">Nucleus</location>
    </subcellularLocation>
</comment>
<keyword evidence="5" id="KW-0539">Nucleus</keyword>
<feature type="region of interest" description="Disordered" evidence="7">
    <location>
        <begin position="1047"/>
        <end position="1188"/>
    </location>
</feature>
<feature type="compositionally biased region" description="Low complexity" evidence="7">
    <location>
        <begin position="15"/>
        <end position="27"/>
    </location>
</feature>
<evidence type="ECO:0000256" key="5">
    <source>
        <dbReference type="ARBA" id="ARBA00023242"/>
    </source>
</evidence>
<feature type="compositionally biased region" description="Basic and acidic residues" evidence="7">
    <location>
        <begin position="385"/>
        <end position="396"/>
    </location>
</feature>
<dbReference type="InterPro" id="IPR026811">
    <property type="entry name" value="CIZ1"/>
</dbReference>
<accession>A0A9D4FKS7</accession>
<feature type="region of interest" description="Disordered" evidence="7">
    <location>
        <begin position="517"/>
        <end position="693"/>
    </location>
</feature>